<name>A0ABV7ID07_9RHOB</name>
<comment type="caution">
    <text evidence="3">The sequence shown here is derived from an EMBL/GenBank/DDBJ whole genome shotgun (WGS) entry which is preliminary data.</text>
</comment>
<feature type="region of interest" description="Disordered" evidence="1">
    <location>
        <begin position="37"/>
        <end position="73"/>
    </location>
</feature>
<accession>A0ABV7ID07</accession>
<feature type="region of interest" description="Disordered" evidence="1">
    <location>
        <begin position="1"/>
        <end position="22"/>
    </location>
</feature>
<gene>
    <name evidence="3" type="ORF">ACFOD7_03930</name>
</gene>
<dbReference type="Pfam" id="PF06048">
    <property type="entry name" value="DUF927"/>
    <property type="match status" value="1"/>
</dbReference>
<feature type="domain" description="DUF927" evidence="2">
    <location>
        <begin position="141"/>
        <end position="391"/>
    </location>
</feature>
<sequence length="671" mass="72511">MNKTIIDPVSVSPDKEGVHPADAVCCPNDVSLVSEADRHTARDSSASGTGLLARVSPAPPPDDRTDCRPGPAGGADRVMASGAANAEIVSQAASTVRDGTAARQGPQERELRRFCDDLHRTLPRGYSFDEETLCIYDEHANKVCAPLRVMSQARRPDGTGWTIEIEFLDNDLRLQRLSVSHKQLNDRPKSILSEFADRAFRIHYLSENFLAFLMGWQHVPRSWRAEHPGWFKDPDGQTCFLEPDGTRYAPARAEVEVFLAGPRRSHPGRAGSLEGWQAEIGRRAVGNPALIFAISAALAGPLLRLAGVQTAGFNFYGSGASGKSLLLHVAMSCIGHPERVIPWAAATTGLQRLSAEAQDGLLALDGYPLQPDGRQVKTLLALGNDAGFGRAVLESDPDGGQRWRRVILSSSEAPLAESLRSGKKAPPAPLLRRVIDLPADTAAHGLIEELHGAPDGAGFARSMEVALRRHHGHLLPAFLDHLLTDPDATAAELSRTLPALAQDVQERCARGPVLSPTAEPAGAERFALVGHAGELAIRYGLLPLAQGSAREAALQMAALARHACSPTEWDRARAHAEVRRLIEDHRDRIVDLDAGPAAAIGFDPIGWQDDGHVYLRTDVVRNDVEEVDDLLASLDGILVPGGEARSRQYRMPATKVPDRPRVYRFEKAGLG</sequence>
<protein>
    <submittedName>
        <fullName evidence="3">DUF927 domain-containing protein</fullName>
    </submittedName>
</protein>
<keyword evidence="4" id="KW-1185">Reference proteome</keyword>
<proteinExistence type="predicted"/>
<dbReference type="Proteomes" id="UP001595557">
    <property type="component" value="Unassembled WGS sequence"/>
</dbReference>
<dbReference type="InterPro" id="IPR009270">
    <property type="entry name" value="DUF927"/>
</dbReference>
<evidence type="ECO:0000313" key="4">
    <source>
        <dbReference type="Proteomes" id="UP001595557"/>
    </source>
</evidence>
<dbReference type="EMBL" id="JBHRTE010000016">
    <property type="protein sequence ID" value="MFC3167194.1"/>
    <property type="molecule type" value="Genomic_DNA"/>
</dbReference>
<evidence type="ECO:0000259" key="2">
    <source>
        <dbReference type="Pfam" id="PF06048"/>
    </source>
</evidence>
<evidence type="ECO:0000313" key="3">
    <source>
        <dbReference type="EMBL" id="MFC3167194.1"/>
    </source>
</evidence>
<reference evidence="4" key="1">
    <citation type="journal article" date="2019" name="Int. J. Syst. Evol. Microbiol.">
        <title>The Global Catalogue of Microorganisms (GCM) 10K type strain sequencing project: providing services to taxonomists for standard genome sequencing and annotation.</title>
        <authorList>
            <consortium name="The Broad Institute Genomics Platform"/>
            <consortium name="The Broad Institute Genome Sequencing Center for Infectious Disease"/>
            <person name="Wu L."/>
            <person name="Ma J."/>
        </authorList>
    </citation>
    <scope>NUCLEOTIDE SEQUENCE [LARGE SCALE GENOMIC DNA]</scope>
    <source>
        <strain evidence="4">KCTC 52239</strain>
    </source>
</reference>
<organism evidence="3 4">
    <name type="scientific">Paracoccus fontiphilus</name>
    <dbReference type="NCBI Taxonomy" id="1815556"/>
    <lineage>
        <taxon>Bacteria</taxon>
        <taxon>Pseudomonadati</taxon>
        <taxon>Pseudomonadota</taxon>
        <taxon>Alphaproteobacteria</taxon>
        <taxon>Rhodobacterales</taxon>
        <taxon>Paracoccaceae</taxon>
        <taxon>Paracoccus</taxon>
    </lineage>
</organism>
<dbReference type="RefSeq" id="WP_207471491.1">
    <property type="nucleotide sequence ID" value="NZ_JAFNAW010000073.1"/>
</dbReference>
<evidence type="ECO:0000256" key="1">
    <source>
        <dbReference type="SAM" id="MobiDB-lite"/>
    </source>
</evidence>